<name>A0A8I6S3I8_CIMLE</name>
<evidence type="ECO:0000256" key="1">
    <source>
        <dbReference type="PROSITE-ProRule" id="PRU00221"/>
    </source>
</evidence>
<dbReference type="InterPro" id="IPR036322">
    <property type="entry name" value="WD40_repeat_dom_sf"/>
</dbReference>
<protein>
    <recommendedName>
        <fullName evidence="5">WD repeat-containing protein 55 homolog</fullName>
    </recommendedName>
</protein>
<dbReference type="Proteomes" id="UP000494040">
    <property type="component" value="Unassembled WGS sequence"/>
</dbReference>
<dbReference type="InterPro" id="IPR001680">
    <property type="entry name" value="WD40_rpt"/>
</dbReference>
<feature type="repeat" description="WD" evidence="1">
    <location>
        <begin position="304"/>
        <end position="346"/>
    </location>
</feature>
<evidence type="ECO:0000313" key="3">
    <source>
        <dbReference type="EnsemblMetazoa" id="XP_014255353.1"/>
    </source>
</evidence>
<dbReference type="SMART" id="SM00320">
    <property type="entry name" value="WD40"/>
    <property type="match status" value="3"/>
</dbReference>
<dbReference type="InterPro" id="IPR015943">
    <property type="entry name" value="WD40/YVTN_repeat-like_dom_sf"/>
</dbReference>
<keyword evidence="2" id="KW-0175">Coiled coil</keyword>
<dbReference type="PANTHER" id="PTHR47822:SF2">
    <property type="entry name" value="F-BOX AND WD-40 DOMAIN PROTEIN 7"/>
    <property type="match status" value="1"/>
</dbReference>
<dbReference type="Gene3D" id="2.130.10.10">
    <property type="entry name" value="YVTN repeat-like/Quinoprotein amine dehydrogenase"/>
    <property type="match status" value="1"/>
</dbReference>
<dbReference type="PANTHER" id="PTHR47822">
    <property type="entry name" value="CARBOHYDRATE BINDING DOMAIN CONTAINING PROTEIN"/>
    <property type="match status" value="1"/>
</dbReference>
<feature type="coiled-coil region" evidence="2">
    <location>
        <begin position="482"/>
        <end position="524"/>
    </location>
</feature>
<evidence type="ECO:0000256" key="2">
    <source>
        <dbReference type="SAM" id="Coils"/>
    </source>
</evidence>
<dbReference type="GeneID" id="106669950"/>
<sequence>MEKILLRLEERRAIYESLKDRAKKIKEKQKVGLPQGISDFNVGGYHQVLEDDTSEEEFVPETAHFRPEYSDEQKDIFMEVRGKVDVSMENRRQVWLPRDFCEDYFEDRLSYFSEKAAQIQNIKTKLMSQFYLPHAGKYRVSGGLFLDRFYEPHTMLGVSCLAMTSDVGYIARGHGNGIVKIWNVGADTQVTMEPYEDCSRITRIKFIEQPETASLFAVSRAGNIYYCSQNVKGWECDLFTTEKDNEIEALDIGHRNKRIITAGSDATIRIYNVDTRKIEKSYDSYKHSIINQYLKSFKAKLLEDEGHYLRLYAVKFMDENSNVFFTGGLDGTVKVWDLRTALAVENLVGPLICGDTIDCYGNKLLCGQWTSEDSLLCYDIRTFRPMRISPTNRVLGSRGEYPYCCKFLRDYEHTFVRGIDGDLVMCGGCRSLEIISLSEKVVVWALPDDGNVVSVDNSFPFIAHASSAHQFTVSTFSPSIRLFKSLLEYEEFDEELEDVKEEFQEEQEEEGMEVEAELEEEVATYKLMEDLEGKPEDATMVLNDIIMKYATRDFATQGDLFVTVWKLARKRLLRDWIKNKNDYEVLRQQANAQKEVLHSRKHRWCEKNIILRKTKEGEVRIPLKKGNKSVTLEAEVFSTKPGASSQKD</sequence>
<evidence type="ECO:0008006" key="5">
    <source>
        <dbReference type="Google" id="ProtNLM"/>
    </source>
</evidence>
<keyword evidence="4" id="KW-1185">Reference proteome</keyword>
<proteinExistence type="predicted"/>
<reference evidence="3" key="1">
    <citation type="submission" date="2022-01" db="UniProtKB">
        <authorList>
            <consortium name="EnsemblMetazoa"/>
        </authorList>
    </citation>
    <scope>IDENTIFICATION</scope>
</reference>
<keyword evidence="1" id="KW-0853">WD repeat</keyword>
<evidence type="ECO:0000313" key="4">
    <source>
        <dbReference type="Proteomes" id="UP000494040"/>
    </source>
</evidence>
<dbReference type="KEGG" id="clec:106669950"/>
<dbReference type="AlphaFoldDB" id="A0A8I6S3I8"/>
<dbReference type="SUPFAM" id="SSF50978">
    <property type="entry name" value="WD40 repeat-like"/>
    <property type="match status" value="1"/>
</dbReference>
<dbReference type="RefSeq" id="XP_014255353.1">
    <property type="nucleotide sequence ID" value="XM_014399867.1"/>
</dbReference>
<organism evidence="3 4">
    <name type="scientific">Cimex lectularius</name>
    <name type="common">Bed bug</name>
    <name type="synonym">Acanthia lectularia</name>
    <dbReference type="NCBI Taxonomy" id="79782"/>
    <lineage>
        <taxon>Eukaryota</taxon>
        <taxon>Metazoa</taxon>
        <taxon>Ecdysozoa</taxon>
        <taxon>Arthropoda</taxon>
        <taxon>Hexapoda</taxon>
        <taxon>Insecta</taxon>
        <taxon>Pterygota</taxon>
        <taxon>Neoptera</taxon>
        <taxon>Paraneoptera</taxon>
        <taxon>Hemiptera</taxon>
        <taxon>Heteroptera</taxon>
        <taxon>Panheteroptera</taxon>
        <taxon>Cimicomorpha</taxon>
        <taxon>Cimicidae</taxon>
        <taxon>Cimex</taxon>
    </lineage>
</organism>
<dbReference type="OrthoDB" id="361494at2759"/>
<dbReference type="EnsemblMetazoa" id="XM_014399867.1">
    <property type="protein sequence ID" value="XP_014255353.1"/>
    <property type="gene ID" value="LOC106669950"/>
</dbReference>
<dbReference type="PROSITE" id="PS50082">
    <property type="entry name" value="WD_REPEATS_2"/>
    <property type="match status" value="1"/>
</dbReference>
<dbReference type="PROSITE" id="PS50294">
    <property type="entry name" value="WD_REPEATS_REGION"/>
    <property type="match status" value="1"/>
</dbReference>
<dbReference type="Pfam" id="PF00400">
    <property type="entry name" value="WD40"/>
    <property type="match status" value="1"/>
</dbReference>
<accession>A0A8I6S3I8</accession>